<dbReference type="RefSeq" id="WP_101532894.1">
    <property type="nucleotide sequence ID" value="NZ_PKUQ01000010.1"/>
</dbReference>
<dbReference type="Proteomes" id="UP000234881">
    <property type="component" value="Unassembled WGS sequence"/>
</dbReference>
<evidence type="ECO:0000313" key="2">
    <source>
        <dbReference type="Proteomes" id="UP000234881"/>
    </source>
</evidence>
<evidence type="ECO:0008006" key="3">
    <source>
        <dbReference type="Google" id="ProtNLM"/>
    </source>
</evidence>
<proteinExistence type="predicted"/>
<keyword evidence="2" id="KW-1185">Reference proteome</keyword>
<dbReference type="EMBL" id="PKUQ01000010">
    <property type="protein sequence ID" value="PLW78183.1"/>
    <property type="molecule type" value="Genomic_DNA"/>
</dbReference>
<name>A0A2N5XUJ5_9HYPH</name>
<dbReference type="OrthoDB" id="328972at2"/>
<sequence>MTMQDFPSPHIEAAFAALPDQARGPLLTVRSWIIEIAGGREDIGTLIEELKWGQPSYATRPKTGCPLRLGMPKDGKTCALYVPCQTKLIAEMRAHYQDTAPANLSFEGNRGLHFDPAKPLPDTELRHAIALGLTYHSRRKN</sequence>
<organism evidence="1 2">
    <name type="scientific">Cohaesibacter celericrescens</name>
    <dbReference type="NCBI Taxonomy" id="2067669"/>
    <lineage>
        <taxon>Bacteria</taxon>
        <taxon>Pseudomonadati</taxon>
        <taxon>Pseudomonadota</taxon>
        <taxon>Alphaproteobacteria</taxon>
        <taxon>Hyphomicrobiales</taxon>
        <taxon>Cohaesibacteraceae</taxon>
    </lineage>
</organism>
<comment type="caution">
    <text evidence="1">The sequence shown here is derived from an EMBL/GenBank/DDBJ whole genome shotgun (WGS) entry which is preliminary data.</text>
</comment>
<evidence type="ECO:0000313" key="1">
    <source>
        <dbReference type="EMBL" id="PLW78183.1"/>
    </source>
</evidence>
<dbReference type="AlphaFoldDB" id="A0A2N5XUJ5"/>
<accession>A0A2N5XUJ5</accession>
<gene>
    <name evidence="1" type="ORF">C0081_05950</name>
</gene>
<protein>
    <recommendedName>
        <fullName evidence="3">YdhG-like domain-containing protein</fullName>
    </recommendedName>
</protein>
<dbReference type="SUPFAM" id="SSF159888">
    <property type="entry name" value="YdhG-like"/>
    <property type="match status" value="1"/>
</dbReference>
<reference evidence="1 2" key="1">
    <citation type="submission" date="2018-01" db="EMBL/GenBank/DDBJ databases">
        <title>The draft genome sequence of Cohaesibacter sp. H1304.</title>
        <authorList>
            <person name="Wang N.-N."/>
            <person name="Du Z.-J."/>
        </authorList>
    </citation>
    <scope>NUCLEOTIDE SEQUENCE [LARGE SCALE GENOMIC DNA]</scope>
    <source>
        <strain evidence="1 2">H1304</strain>
    </source>
</reference>